<reference evidence="4" key="1">
    <citation type="journal article" date="2019" name="Int. J. Syst. Evol. Microbiol.">
        <title>The Global Catalogue of Microorganisms (GCM) 10K type strain sequencing project: providing services to taxonomists for standard genome sequencing and annotation.</title>
        <authorList>
            <consortium name="The Broad Institute Genomics Platform"/>
            <consortium name="The Broad Institute Genome Sequencing Center for Infectious Disease"/>
            <person name="Wu L."/>
            <person name="Ma J."/>
        </authorList>
    </citation>
    <scope>NUCLEOTIDE SEQUENCE [LARGE SCALE GENOMIC DNA]</scope>
    <source>
        <strain evidence="4">JCM 31890</strain>
    </source>
</reference>
<proteinExistence type="predicted"/>
<feature type="transmembrane region" description="Helical" evidence="1">
    <location>
        <begin position="355"/>
        <end position="375"/>
    </location>
</feature>
<dbReference type="EMBL" id="BAABEX010000029">
    <property type="protein sequence ID" value="GAA4428725.1"/>
    <property type="molecule type" value="Genomic_DNA"/>
</dbReference>
<feature type="transmembrane region" description="Helical" evidence="1">
    <location>
        <begin position="52"/>
        <end position="73"/>
    </location>
</feature>
<name>A0ABP8LH63_9BURK</name>
<feature type="transmembrane region" description="Helical" evidence="1">
    <location>
        <begin position="150"/>
        <end position="174"/>
    </location>
</feature>
<dbReference type="InterPro" id="IPR002656">
    <property type="entry name" value="Acyl_transf_3_dom"/>
</dbReference>
<evidence type="ECO:0000313" key="4">
    <source>
        <dbReference type="Proteomes" id="UP001501788"/>
    </source>
</evidence>
<comment type="caution">
    <text evidence="3">The sequence shown here is derived from an EMBL/GenBank/DDBJ whole genome shotgun (WGS) entry which is preliminary data.</text>
</comment>
<organism evidence="3 4">
    <name type="scientific">Acidovorax lacteus</name>
    <dbReference type="NCBI Taxonomy" id="1924988"/>
    <lineage>
        <taxon>Bacteria</taxon>
        <taxon>Pseudomonadati</taxon>
        <taxon>Pseudomonadota</taxon>
        <taxon>Betaproteobacteria</taxon>
        <taxon>Burkholderiales</taxon>
        <taxon>Comamonadaceae</taxon>
        <taxon>Acidovorax</taxon>
    </lineage>
</organism>
<keyword evidence="1" id="KW-0472">Membrane</keyword>
<evidence type="ECO:0000259" key="2">
    <source>
        <dbReference type="Pfam" id="PF01757"/>
    </source>
</evidence>
<dbReference type="Pfam" id="PF01757">
    <property type="entry name" value="Acyl_transf_3"/>
    <property type="match status" value="1"/>
</dbReference>
<feature type="transmembrane region" description="Helical" evidence="1">
    <location>
        <begin position="322"/>
        <end position="343"/>
    </location>
</feature>
<keyword evidence="1" id="KW-1133">Transmembrane helix</keyword>
<dbReference type="RefSeq" id="WP_345066472.1">
    <property type="nucleotide sequence ID" value="NZ_BAABEX010000029.1"/>
</dbReference>
<dbReference type="PANTHER" id="PTHR23028">
    <property type="entry name" value="ACETYLTRANSFERASE"/>
    <property type="match status" value="1"/>
</dbReference>
<feature type="transmembrane region" description="Helical" evidence="1">
    <location>
        <begin position="238"/>
        <end position="254"/>
    </location>
</feature>
<feature type="transmembrane region" description="Helical" evidence="1">
    <location>
        <begin position="211"/>
        <end position="231"/>
    </location>
</feature>
<evidence type="ECO:0000313" key="3">
    <source>
        <dbReference type="EMBL" id="GAA4428725.1"/>
    </source>
</evidence>
<feature type="transmembrane region" description="Helical" evidence="1">
    <location>
        <begin position="298"/>
        <end position="316"/>
    </location>
</feature>
<feature type="transmembrane region" description="Helical" evidence="1">
    <location>
        <begin position="260"/>
        <end position="278"/>
    </location>
</feature>
<sequence length="377" mass="40228">MATAPMSRTPFLDMAKGLACAVIVAHHLAFYGPMSDIAQPLAPALIAWLYDYGRMAVQVFLVLAGYLAAASLAPQGVARYDSAWQQALRRYARLVTPYLVALLVTLAVAALVRAWFAHDSVPGEPDGLQLLAHGLLLHGVLGYESLSAGVWYVAIDLQLFCCALLIWSAARAVGRRRGGVQGAQHALRAAQALVVAGAAASLWGFNRDAAWDNWALYFWGAYALGIVAYWAVQSARPLGWLLTLGLLVGVALWLDPRTRIAVAGATALLLVGVMRSPLLRSGGWAPLVQLGQRSYSVFLIHFAVCLLVNAVASRWWPPVPALHAAGMVLAWGLSLAAGQLLYAGVESRSTDLRSALRWLAGLLLTGGLLEAYALATA</sequence>
<gene>
    <name evidence="3" type="ORF">GCM10023090_27930</name>
</gene>
<protein>
    <recommendedName>
        <fullName evidence="2">Acyltransferase 3 domain-containing protein</fullName>
    </recommendedName>
</protein>
<accession>A0ABP8LH63</accession>
<keyword evidence="4" id="KW-1185">Reference proteome</keyword>
<evidence type="ECO:0000256" key="1">
    <source>
        <dbReference type="SAM" id="Phobius"/>
    </source>
</evidence>
<feature type="domain" description="Acyltransferase 3" evidence="2">
    <location>
        <begin position="11"/>
        <end position="333"/>
    </location>
</feature>
<dbReference type="InterPro" id="IPR050879">
    <property type="entry name" value="Acyltransferase_3"/>
</dbReference>
<dbReference type="PANTHER" id="PTHR23028:SF53">
    <property type="entry name" value="ACYL_TRANSF_3 DOMAIN-CONTAINING PROTEIN"/>
    <property type="match status" value="1"/>
</dbReference>
<dbReference type="Proteomes" id="UP001501788">
    <property type="component" value="Unassembled WGS sequence"/>
</dbReference>
<keyword evidence="1" id="KW-0812">Transmembrane</keyword>
<feature type="transmembrane region" description="Helical" evidence="1">
    <location>
        <begin position="12"/>
        <end position="32"/>
    </location>
</feature>
<feature type="transmembrane region" description="Helical" evidence="1">
    <location>
        <begin position="94"/>
        <end position="116"/>
    </location>
</feature>